<reference evidence="2 3" key="1">
    <citation type="submission" date="2018-05" db="EMBL/GenBank/DDBJ databases">
        <title>A metagenomic window into the 2 km-deep terrestrial subsurface aquifer revealed taxonomically and functionally diverse microbial community comprising novel uncultured bacterial lineages.</title>
        <authorList>
            <person name="Kadnikov V.V."/>
            <person name="Mardanov A.V."/>
            <person name="Beletsky A.V."/>
            <person name="Banks D."/>
            <person name="Pimenov N.V."/>
            <person name="Frank Y.A."/>
            <person name="Karnachuk O.V."/>
            <person name="Ravin N.V."/>
        </authorList>
    </citation>
    <scope>NUCLEOTIDE SEQUENCE [LARGE SCALE GENOMIC DNA]</scope>
    <source>
        <strain evidence="2">BY</strain>
    </source>
</reference>
<evidence type="ECO:0000313" key="2">
    <source>
        <dbReference type="EMBL" id="AXA36884.1"/>
    </source>
</evidence>
<gene>
    <name evidence="2" type="ORF">BRCON_2107</name>
</gene>
<organism evidence="2 3">
    <name type="scientific">Sumerlaea chitinivorans</name>
    <dbReference type="NCBI Taxonomy" id="2250252"/>
    <lineage>
        <taxon>Bacteria</taxon>
        <taxon>Candidatus Sumerlaeota</taxon>
        <taxon>Candidatus Sumerlaeia</taxon>
        <taxon>Candidatus Sumerlaeales</taxon>
        <taxon>Candidatus Sumerlaeaceae</taxon>
        <taxon>Candidatus Sumerlaea</taxon>
    </lineage>
</organism>
<sequence length="126" mass="14210">METGSFLNESTGAVAQFVESMRSHLVVRSSLWWRHFIVKSWYFVAPPLRSTCMAPNFALLTSLYPCGWRTARVNPGNVQGAEGRNVEGAARRRHARRSPARVRARAGLPKRLMFGKAIAQKRFFGC</sequence>
<dbReference type="AlphaFoldDB" id="A0A2Z4Y6Q1"/>
<dbReference type="Proteomes" id="UP000262583">
    <property type="component" value="Chromosome"/>
</dbReference>
<accession>A0A2Z4Y6Q1</accession>
<protein>
    <submittedName>
        <fullName evidence="2">Uncharacterized protein</fullName>
    </submittedName>
</protein>
<proteinExistence type="predicted"/>
<dbReference type="KEGG" id="schv:BRCON_2107"/>
<evidence type="ECO:0000313" key="3">
    <source>
        <dbReference type="Proteomes" id="UP000262583"/>
    </source>
</evidence>
<feature type="region of interest" description="Disordered" evidence="1">
    <location>
        <begin position="79"/>
        <end position="99"/>
    </location>
</feature>
<evidence type="ECO:0000256" key="1">
    <source>
        <dbReference type="SAM" id="MobiDB-lite"/>
    </source>
</evidence>
<name>A0A2Z4Y6Q1_SUMC1</name>
<dbReference type="EMBL" id="CP030759">
    <property type="protein sequence ID" value="AXA36884.1"/>
    <property type="molecule type" value="Genomic_DNA"/>
</dbReference>